<dbReference type="InterPro" id="IPR001223">
    <property type="entry name" value="Glyco_hydro18_cat"/>
</dbReference>
<dbReference type="Gene3D" id="3.20.20.80">
    <property type="entry name" value="Glycosidases"/>
    <property type="match status" value="1"/>
</dbReference>
<dbReference type="GO" id="GO:0008061">
    <property type="term" value="F:chitin binding"/>
    <property type="evidence" value="ECO:0007669"/>
    <property type="project" value="InterPro"/>
</dbReference>
<evidence type="ECO:0000256" key="5">
    <source>
        <dbReference type="ARBA" id="ARBA00023024"/>
    </source>
</evidence>
<evidence type="ECO:0000256" key="2">
    <source>
        <dbReference type="ARBA" id="ARBA00008682"/>
    </source>
</evidence>
<feature type="domain" description="GH18" evidence="11">
    <location>
        <begin position="77"/>
        <end position="429"/>
    </location>
</feature>
<comment type="similarity">
    <text evidence="2">Belongs to the glycosyl hydrolase 18 family. Chitinase class V subfamily.</text>
</comment>
<dbReference type="GeneID" id="59332557"/>
<keyword evidence="6" id="KW-0119">Carbohydrate metabolism</keyword>
<keyword evidence="4 9" id="KW-0378">Hydrolase</keyword>
<dbReference type="SMART" id="SM00636">
    <property type="entry name" value="Glyco_18"/>
    <property type="match status" value="1"/>
</dbReference>
<gene>
    <name evidence="12" type="ORF">HO133_004148</name>
</gene>
<proteinExistence type="inferred from homology"/>
<dbReference type="GO" id="GO:0006032">
    <property type="term" value="P:chitin catabolic process"/>
    <property type="evidence" value="ECO:0007669"/>
    <property type="project" value="UniProtKB-KW"/>
</dbReference>
<dbReference type="InterPro" id="IPR011583">
    <property type="entry name" value="Chitinase_II/V-like_cat"/>
</dbReference>
<evidence type="ECO:0000256" key="3">
    <source>
        <dbReference type="ARBA" id="ARBA00012729"/>
    </source>
</evidence>
<keyword evidence="8" id="KW-0624">Polysaccharide degradation</keyword>
<organism evidence="12 13">
    <name type="scientific">Letharia lupina</name>
    <dbReference type="NCBI Taxonomy" id="560253"/>
    <lineage>
        <taxon>Eukaryota</taxon>
        <taxon>Fungi</taxon>
        <taxon>Dikarya</taxon>
        <taxon>Ascomycota</taxon>
        <taxon>Pezizomycotina</taxon>
        <taxon>Lecanoromycetes</taxon>
        <taxon>OSLEUM clade</taxon>
        <taxon>Lecanoromycetidae</taxon>
        <taxon>Lecanorales</taxon>
        <taxon>Lecanorineae</taxon>
        <taxon>Parmeliaceae</taxon>
        <taxon>Letharia</taxon>
    </lineage>
</organism>
<dbReference type="SUPFAM" id="SSF51445">
    <property type="entry name" value="(Trans)glycosidases"/>
    <property type="match status" value="1"/>
</dbReference>
<dbReference type="SUPFAM" id="SSF54556">
    <property type="entry name" value="Chitinase insertion domain"/>
    <property type="match status" value="1"/>
</dbReference>
<dbReference type="InterPro" id="IPR050314">
    <property type="entry name" value="Glycosyl_Hydrlase_18"/>
</dbReference>
<dbReference type="EC" id="3.2.1.14" evidence="3"/>
<reference evidence="12 13" key="1">
    <citation type="journal article" date="2020" name="Genomics">
        <title>Complete, high-quality genomes from long-read metagenomic sequencing of two wolf lichen thalli reveals enigmatic genome architecture.</title>
        <authorList>
            <person name="McKenzie S.K."/>
            <person name="Walston R.F."/>
            <person name="Allen J.L."/>
        </authorList>
    </citation>
    <scope>NUCLEOTIDE SEQUENCE [LARGE SCALE GENOMIC DNA]</scope>
    <source>
        <strain evidence="12">WasteWater1</strain>
    </source>
</reference>
<feature type="region of interest" description="Disordered" evidence="10">
    <location>
        <begin position="944"/>
        <end position="964"/>
    </location>
</feature>
<keyword evidence="5" id="KW-0146">Chitin degradation</keyword>
<evidence type="ECO:0000256" key="10">
    <source>
        <dbReference type="SAM" id="MobiDB-lite"/>
    </source>
</evidence>
<dbReference type="RefSeq" id="XP_037149114.1">
    <property type="nucleotide sequence ID" value="XM_037295067.1"/>
</dbReference>
<dbReference type="InterPro" id="IPR001579">
    <property type="entry name" value="Glyco_hydro_18_chit_AS"/>
</dbReference>
<evidence type="ECO:0000256" key="4">
    <source>
        <dbReference type="ARBA" id="ARBA00022801"/>
    </source>
</evidence>
<dbReference type="Proteomes" id="UP000593566">
    <property type="component" value="Unassembled WGS sequence"/>
</dbReference>
<evidence type="ECO:0000313" key="13">
    <source>
        <dbReference type="Proteomes" id="UP000593566"/>
    </source>
</evidence>
<dbReference type="PROSITE" id="PS01095">
    <property type="entry name" value="GH18_1"/>
    <property type="match status" value="1"/>
</dbReference>
<accession>A0A8H6F9K4</accession>
<keyword evidence="13" id="KW-1185">Reference proteome</keyword>
<evidence type="ECO:0000256" key="6">
    <source>
        <dbReference type="ARBA" id="ARBA00023277"/>
    </source>
</evidence>
<sequence length="1691" mass="186936">MSLKPKTTYLHAQLRAPATKDAAARVETVGSVKNSVGPGARATAMLKQNVDNMPRLRQKIARSMSAAGKNTDAMTYERRIGYYELFNLDDRPCDKVYPEDLELAPLTHINLAFVLFDSSFNLIDDVGGLISRVTFLKSRHLNLRVNIAVGGWSFNDPPTQNLFSDMVSGYHKRQTFINSLVSFLQKYGLDGVDIDWEYPAAPDRGGSRADTKNYVFLMSEIRDAFQQANAGWQATITLPTSYWYLRGFDISGLQKYVSWFNVMSYDLHGMWDQHNKYTGPYIEGHTNITEIDEGLKLLWRNDIDPAKLVIGFAFYGRSYTLNDASCFQPGCTFSTSGLPGTCTNTGGILSYSEVSSRNNSLSTQTYYDQTSTVKYNVYDGNQWISYDDEQSFFDKKKFLSLRCLTGLMIWALDQDTQGHDALEGLLGDFSSSQLEGGNLDDQTATALSLAFGAYTGQNCFVTPTCTDGSDGQKQHDQVCPSGTSAVSTAHAPLQAPGFQLNGDCSTGWYRFICCPINSMPKNCEWSGAPVSGEFGCSGSCGDSQYLLNTDTYTGYKGKGSCYTGNRALCCDSTEVIDDCFWTACQGPLSPSTLASCGPDDFEYQTYRYDQDNGDWCSSSYISPLDGSTGSTLHDRFKRAFCCPKGKGFSHCNWSNNPQPVQLGGSAPFDPELICEPQQCSNKQTQVTQAKEPPIPGAINPTNTGIDCNGVAIPPGFSQDYPYCCDPPSVYSDKWPVDPKYLFEHYYDTPQDDVLWNYDEEYRNNNLDWSQAPGSDKPDDDAYGFVMLDGPPGSLDNDFPTSQTIARRQVETRKTRSMLTTNRTMIDSTFDHSEETVYIYCNYKQTSPECRRLWLNGAPDTIIRLPSDLGEGPYARVVSLGLAEPEFDLPRHHVQARSLTGNVNPVYKLTFDYNFHLVKRDETVNMRVDFTNLVGYWDELTDAPGRKQKRRQTHQEHMSKEEWRSKISQAKSRHEKLRKRGLATKALRTTKDMGQGGNKLDQRWFGAFLDWLGRLMYLDANVEMDATYAYYFSGTIVPPAVTGTYAYLSLEPSAYLGLRIVGNARLQATTGRKKILDTVSYPGLSIKGIAAVGPTLDLYGEIRGVITLKGQMNAGAKLDFGKAEVYWPQDDAASSQYQELLGLDAKPSAQDQSLVQPMFDAKVTINAQIDVLVTPEANMGLRIGGTITGGSPLVDAQLVGYVNTSLSFQASATASGGANNDVTSTYSYGVYLFYNLGYGAFATIKSFPNWALQPRNAYNPTPRFTIYESTGSFSGITSNDKREFYHGHEPDLYSPSNRSSMLATSYLYDKRGDSSDEDPFQSQTPDFSQQLTCPTGDSSLIRLPDFRFNCGIFGDSQLNGNNGQIIVPGICSGIQSFLTRRGLANSDMVLTWDPNRERRVDRAAISCPKSSDGAYCTSQQSNLQAQTKDKTIAISCDEFPFASTEEGGGYLRTLASGATSSQSTCVPAWQQTLQGNCNRMLSSIQTNVAYYERAQRGDSAVNFVPWSTSPPSERWFTVGSTFNGQSITSQRVVSYPNQIPQATGISDTAYSGTAGAYGGYMFRRNFTFGLASPVSSQDGAAWVPSTGAAESWTFKNREFPPGIDGGDVQDIACAINTFGQDDIYSFPYNGLCFNGGYLSGREFAATPNNKRSIGQFHGWHVNNRDQVKLFATCDWIMASLIPVSLRAAYFES</sequence>
<dbReference type="GO" id="GO:0000272">
    <property type="term" value="P:polysaccharide catabolic process"/>
    <property type="evidence" value="ECO:0007669"/>
    <property type="project" value="UniProtKB-KW"/>
</dbReference>
<dbReference type="EMBL" id="JACCJB010000019">
    <property type="protein sequence ID" value="KAF6219679.1"/>
    <property type="molecule type" value="Genomic_DNA"/>
</dbReference>
<evidence type="ECO:0000313" key="12">
    <source>
        <dbReference type="EMBL" id="KAF6219679.1"/>
    </source>
</evidence>
<protein>
    <recommendedName>
        <fullName evidence="3">chitinase</fullName>
        <ecNumber evidence="3">3.2.1.14</ecNumber>
    </recommendedName>
</protein>
<name>A0A8H6F9K4_9LECA</name>
<dbReference type="PROSITE" id="PS51910">
    <property type="entry name" value="GH18_2"/>
    <property type="match status" value="1"/>
</dbReference>
<comment type="catalytic activity">
    <reaction evidence="1">
        <text>Random endo-hydrolysis of N-acetyl-beta-D-glucosaminide (1-&gt;4)-beta-linkages in chitin and chitodextrins.</text>
        <dbReference type="EC" id="3.2.1.14"/>
    </reaction>
</comment>
<dbReference type="Pfam" id="PF00704">
    <property type="entry name" value="Glyco_hydro_18"/>
    <property type="match status" value="1"/>
</dbReference>
<evidence type="ECO:0000256" key="1">
    <source>
        <dbReference type="ARBA" id="ARBA00000822"/>
    </source>
</evidence>
<comment type="caution">
    <text evidence="12">The sequence shown here is derived from an EMBL/GenBank/DDBJ whole genome shotgun (WGS) entry which is preliminary data.</text>
</comment>
<dbReference type="Gene3D" id="3.10.50.10">
    <property type="match status" value="1"/>
</dbReference>
<dbReference type="InterPro" id="IPR029070">
    <property type="entry name" value="Chitinase_insertion_sf"/>
</dbReference>
<dbReference type="PANTHER" id="PTHR11177:SF402">
    <property type="entry name" value="CHITINASE"/>
    <property type="match status" value="1"/>
</dbReference>
<evidence type="ECO:0000259" key="11">
    <source>
        <dbReference type="PROSITE" id="PS51910"/>
    </source>
</evidence>
<feature type="compositionally biased region" description="Basic and acidic residues" evidence="10">
    <location>
        <begin position="952"/>
        <end position="964"/>
    </location>
</feature>
<dbReference type="PANTHER" id="PTHR11177">
    <property type="entry name" value="CHITINASE"/>
    <property type="match status" value="1"/>
</dbReference>
<dbReference type="GO" id="GO:0008843">
    <property type="term" value="F:endochitinase activity"/>
    <property type="evidence" value="ECO:0007669"/>
    <property type="project" value="UniProtKB-EC"/>
</dbReference>
<dbReference type="InterPro" id="IPR029476">
    <property type="entry name" value="DNase_NucA_NucB"/>
</dbReference>
<dbReference type="InterPro" id="IPR017853">
    <property type="entry name" value="GH"/>
</dbReference>
<evidence type="ECO:0000256" key="9">
    <source>
        <dbReference type="RuleBase" id="RU000489"/>
    </source>
</evidence>
<evidence type="ECO:0000256" key="7">
    <source>
        <dbReference type="ARBA" id="ARBA00023295"/>
    </source>
</evidence>
<keyword evidence="7 9" id="KW-0326">Glycosidase</keyword>
<evidence type="ECO:0000256" key="8">
    <source>
        <dbReference type="ARBA" id="ARBA00023326"/>
    </source>
</evidence>
<dbReference type="Pfam" id="PF14040">
    <property type="entry name" value="DNase_NucA_NucB"/>
    <property type="match status" value="1"/>
</dbReference>